<dbReference type="PANTHER" id="PTHR27005">
    <property type="entry name" value="WALL-ASSOCIATED RECEPTOR KINASE-LIKE 21"/>
    <property type="match status" value="1"/>
</dbReference>
<dbReference type="Pfam" id="PF13947">
    <property type="entry name" value="GUB_WAK_bind"/>
    <property type="match status" value="1"/>
</dbReference>
<evidence type="ECO:0000313" key="19">
    <source>
        <dbReference type="Proteomes" id="UP000734854"/>
    </source>
</evidence>
<evidence type="ECO:0000256" key="2">
    <source>
        <dbReference type="ARBA" id="ARBA00022527"/>
    </source>
</evidence>
<dbReference type="PROSITE" id="PS00107">
    <property type="entry name" value="PROTEIN_KINASE_ATP"/>
    <property type="match status" value="1"/>
</dbReference>
<evidence type="ECO:0000256" key="6">
    <source>
        <dbReference type="ARBA" id="ARBA00022737"/>
    </source>
</evidence>
<evidence type="ECO:0000256" key="12">
    <source>
        <dbReference type="PROSITE-ProRule" id="PRU10141"/>
    </source>
</evidence>
<dbReference type="PANTHER" id="PTHR27005:SF283">
    <property type="entry name" value="OS02G0633066 PROTEIN"/>
    <property type="match status" value="1"/>
</dbReference>
<feature type="coiled-coil region" evidence="13">
    <location>
        <begin position="539"/>
        <end position="566"/>
    </location>
</feature>
<dbReference type="InterPro" id="IPR000152">
    <property type="entry name" value="EGF-type_Asp/Asn_hydroxyl_site"/>
</dbReference>
<keyword evidence="2" id="KW-0723">Serine/threonine-protein kinase</keyword>
<dbReference type="GO" id="GO:0005509">
    <property type="term" value="F:calcium ion binding"/>
    <property type="evidence" value="ECO:0007669"/>
    <property type="project" value="InterPro"/>
</dbReference>
<proteinExistence type="predicted"/>
<evidence type="ECO:0000256" key="15">
    <source>
        <dbReference type="SAM" id="SignalP"/>
    </source>
</evidence>
<keyword evidence="8 12" id="KW-0067">ATP-binding</keyword>
<evidence type="ECO:0000256" key="9">
    <source>
        <dbReference type="ARBA" id="ARBA00023157"/>
    </source>
</evidence>
<dbReference type="InterPro" id="IPR018097">
    <property type="entry name" value="EGF_Ca-bd_CS"/>
</dbReference>
<dbReference type="EMBL" id="JACMSC010000008">
    <property type="protein sequence ID" value="KAG6509843.1"/>
    <property type="molecule type" value="Genomic_DNA"/>
</dbReference>
<keyword evidence="5 15" id="KW-0732">Signal</keyword>
<evidence type="ECO:0000256" key="7">
    <source>
        <dbReference type="ARBA" id="ARBA00022741"/>
    </source>
</evidence>
<dbReference type="InterPro" id="IPR011009">
    <property type="entry name" value="Kinase-like_dom_sf"/>
</dbReference>
<keyword evidence="14" id="KW-1133">Transmembrane helix</keyword>
<evidence type="ECO:0000256" key="11">
    <source>
        <dbReference type="PROSITE-ProRule" id="PRU00076"/>
    </source>
</evidence>
<dbReference type="AlphaFoldDB" id="A0A8J5GR48"/>
<evidence type="ECO:0000259" key="16">
    <source>
        <dbReference type="PROSITE" id="PS50011"/>
    </source>
</evidence>
<dbReference type="SMART" id="SM00179">
    <property type="entry name" value="EGF_CA"/>
    <property type="match status" value="1"/>
</dbReference>
<dbReference type="GO" id="GO:0007166">
    <property type="term" value="P:cell surface receptor signaling pathway"/>
    <property type="evidence" value="ECO:0007669"/>
    <property type="project" value="InterPro"/>
</dbReference>
<evidence type="ECO:0000256" key="13">
    <source>
        <dbReference type="SAM" id="Coils"/>
    </source>
</evidence>
<evidence type="ECO:0000313" key="18">
    <source>
        <dbReference type="EMBL" id="KAG6509843.1"/>
    </source>
</evidence>
<dbReference type="InterPro" id="IPR049883">
    <property type="entry name" value="NOTCH1_EGF-like"/>
</dbReference>
<evidence type="ECO:0000256" key="5">
    <source>
        <dbReference type="ARBA" id="ARBA00022729"/>
    </source>
</evidence>
<protein>
    <submittedName>
        <fullName evidence="18">Uncharacterized protein</fullName>
    </submittedName>
</protein>
<dbReference type="PROSITE" id="PS50011">
    <property type="entry name" value="PROTEIN_KINASE_DOM"/>
    <property type="match status" value="1"/>
</dbReference>
<gene>
    <name evidence="18" type="ORF">ZIOFF_027850</name>
</gene>
<feature type="chain" id="PRO_5035171478" evidence="15">
    <location>
        <begin position="24"/>
        <end position="801"/>
    </location>
</feature>
<dbReference type="InterPro" id="IPR017441">
    <property type="entry name" value="Protein_kinase_ATP_BS"/>
</dbReference>
<keyword evidence="2" id="KW-0418">Kinase</keyword>
<comment type="caution">
    <text evidence="11">Lacks conserved residue(s) required for the propagation of feature annotation.</text>
</comment>
<sequence>MRIATERAIRLLMQFCIIAPAAAAAAAGINTTLPGPGCSQSCGQLAVSFPFGIEPGCYTNGFAISCDRSDPSSPKAFLGSADSMIQVTHISAEQSQARVLVVPITWECYNRSDYVVGSQYPYIDFNIDGAGVFRMATGRNKLTVIGCNSAGHIQSQADVNGSYSYRYYTGCVTYCRDAGSVVDGVCAGIGCCQVSFPSNLSDSSFRFSGYSHSGDMADFSPCSYVFIVDKDYFNFTSADLKMNTTNASMPMWLDWAFRDAATCEEAKNSSSNYVENTCRSQNSMCVDSNNGAGYLCNCSQGYQGNPYLDDGCLDIDECLSPEKYPCHGACTNLEGSYRCECPSGKHGDPFIAPCTSRLPMIGRLFLGIASCLFIAICFILICLFGQKKRYDAIRRSKSMISKDVLQLREEKRRFEVENRDLIYYRDIVLKYASTMTLFTLRDLHLATNGFHNDHVIGRGGYGVVFEGILEAGQRKVAIKRTLISTERQSDKDKKGFLNEIYLLSQIKHKNVVRLYGYCFEKHTPQLVYEFVSNGSLFDLLHKKKEIISLEDRLKIAEESAEALAHLHSFEPHPIVHGDVKPHNKLLDHDLTAKVSDFGISKLLSANETEALTTAEGTAAYADPVLVKEGLLSTKNDVYSFGIVLLELVTRKQPAVGLASMSKEKVTATLDKQIVNEVNIDLLRVVVDLAARCLSPEKEDRPTMEQVATELKVYRETLLWPMEQREQDEFVDQSSSLLNGHRSFRRDSVDRHQSKWGTQINYNPRQLVAVMEASDESELDEEGYISDEMKRRRVDEVRCQDR</sequence>
<keyword evidence="19" id="KW-1185">Reference proteome</keyword>
<dbReference type="SMART" id="SM00181">
    <property type="entry name" value="EGF"/>
    <property type="match status" value="2"/>
</dbReference>
<dbReference type="InterPro" id="IPR000719">
    <property type="entry name" value="Prot_kinase_dom"/>
</dbReference>
<keyword evidence="3 11" id="KW-0245">EGF-like domain</keyword>
<feature type="domain" description="EGF-like" evidence="17">
    <location>
        <begin position="314"/>
        <end position="351"/>
    </location>
</feature>
<dbReference type="Pfam" id="PF07645">
    <property type="entry name" value="EGF_CA"/>
    <property type="match status" value="1"/>
</dbReference>
<organism evidence="18 19">
    <name type="scientific">Zingiber officinale</name>
    <name type="common">Ginger</name>
    <name type="synonym">Amomum zingiber</name>
    <dbReference type="NCBI Taxonomy" id="94328"/>
    <lineage>
        <taxon>Eukaryota</taxon>
        <taxon>Viridiplantae</taxon>
        <taxon>Streptophyta</taxon>
        <taxon>Embryophyta</taxon>
        <taxon>Tracheophyta</taxon>
        <taxon>Spermatophyta</taxon>
        <taxon>Magnoliopsida</taxon>
        <taxon>Liliopsida</taxon>
        <taxon>Zingiberales</taxon>
        <taxon>Zingiberaceae</taxon>
        <taxon>Zingiber</taxon>
    </lineage>
</organism>
<dbReference type="Gene3D" id="3.30.200.20">
    <property type="entry name" value="Phosphorylase Kinase, domain 1"/>
    <property type="match status" value="1"/>
</dbReference>
<dbReference type="InterPro" id="IPR045274">
    <property type="entry name" value="WAK-like"/>
</dbReference>
<comment type="caution">
    <text evidence="18">The sequence shown here is derived from an EMBL/GenBank/DDBJ whole genome shotgun (WGS) entry which is preliminary data.</text>
</comment>
<feature type="signal peptide" evidence="15">
    <location>
        <begin position="1"/>
        <end position="23"/>
    </location>
</feature>
<keyword evidence="9" id="KW-1015">Disulfide bond</keyword>
<dbReference type="SMART" id="SM00220">
    <property type="entry name" value="S_TKc"/>
    <property type="match status" value="1"/>
</dbReference>
<evidence type="ECO:0000256" key="3">
    <source>
        <dbReference type="ARBA" id="ARBA00022536"/>
    </source>
</evidence>
<keyword evidence="6" id="KW-0677">Repeat</keyword>
<keyword evidence="10" id="KW-0325">Glycoprotein</keyword>
<dbReference type="CDD" id="cd00054">
    <property type="entry name" value="EGF_CA"/>
    <property type="match status" value="1"/>
</dbReference>
<dbReference type="PROSITE" id="PS01187">
    <property type="entry name" value="EGF_CA"/>
    <property type="match status" value="1"/>
</dbReference>
<feature type="binding site" evidence="12">
    <location>
        <position position="479"/>
    </location>
    <ligand>
        <name>ATP</name>
        <dbReference type="ChEBI" id="CHEBI:30616"/>
    </ligand>
</feature>
<evidence type="ECO:0000256" key="14">
    <source>
        <dbReference type="SAM" id="Phobius"/>
    </source>
</evidence>
<dbReference type="Gene3D" id="2.10.25.10">
    <property type="entry name" value="Laminin"/>
    <property type="match status" value="1"/>
</dbReference>
<dbReference type="Pfam" id="PF00069">
    <property type="entry name" value="Pkinase"/>
    <property type="match status" value="1"/>
</dbReference>
<dbReference type="GO" id="GO:0030247">
    <property type="term" value="F:polysaccharide binding"/>
    <property type="evidence" value="ECO:0007669"/>
    <property type="project" value="InterPro"/>
</dbReference>
<dbReference type="InterPro" id="IPR001881">
    <property type="entry name" value="EGF-like_Ca-bd_dom"/>
</dbReference>
<reference evidence="18 19" key="1">
    <citation type="submission" date="2020-08" db="EMBL/GenBank/DDBJ databases">
        <title>Plant Genome Project.</title>
        <authorList>
            <person name="Zhang R.-G."/>
        </authorList>
    </citation>
    <scope>NUCLEOTIDE SEQUENCE [LARGE SCALE GENOMIC DNA]</scope>
    <source>
        <tissue evidence="18">Rhizome</tissue>
    </source>
</reference>
<dbReference type="SUPFAM" id="SSF57196">
    <property type="entry name" value="EGF/Laminin"/>
    <property type="match status" value="1"/>
</dbReference>
<dbReference type="FunFam" id="2.10.25.10:FF:000005">
    <property type="entry name" value="Fibrillin 2"/>
    <property type="match status" value="1"/>
</dbReference>
<evidence type="ECO:0000259" key="17">
    <source>
        <dbReference type="PROSITE" id="PS50026"/>
    </source>
</evidence>
<evidence type="ECO:0000256" key="8">
    <source>
        <dbReference type="ARBA" id="ARBA00022840"/>
    </source>
</evidence>
<feature type="domain" description="Protein kinase" evidence="16">
    <location>
        <begin position="450"/>
        <end position="718"/>
    </location>
</feature>
<dbReference type="Gene3D" id="1.10.510.10">
    <property type="entry name" value="Transferase(Phosphotransferase) domain 1"/>
    <property type="match status" value="1"/>
</dbReference>
<keyword evidence="7 12" id="KW-0547">Nucleotide-binding</keyword>
<dbReference type="PROSITE" id="PS50026">
    <property type="entry name" value="EGF_3"/>
    <property type="match status" value="1"/>
</dbReference>
<name>A0A8J5GR48_ZINOF</name>
<dbReference type="InterPro" id="IPR000742">
    <property type="entry name" value="EGF"/>
</dbReference>
<keyword evidence="14" id="KW-0472">Membrane</keyword>
<evidence type="ECO:0000256" key="10">
    <source>
        <dbReference type="ARBA" id="ARBA00023180"/>
    </source>
</evidence>
<dbReference type="GO" id="GO:0005524">
    <property type="term" value="F:ATP binding"/>
    <property type="evidence" value="ECO:0007669"/>
    <property type="project" value="UniProtKB-UniRule"/>
</dbReference>
<dbReference type="PROSITE" id="PS00010">
    <property type="entry name" value="ASX_HYDROXYL"/>
    <property type="match status" value="1"/>
</dbReference>
<feature type="transmembrane region" description="Helical" evidence="14">
    <location>
        <begin position="364"/>
        <end position="385"/>
    </location>
</feature>
<dbReference type="InterPro" id="IPR025287">
    <property type="entry name" value="WAK_GUB"/>
</dbReference>
<evidence type="ECO:0000256" key="1">
    <source>
        <dbReference type="ARBA" id="ARBA00004479"/>
    </source>
</evidence>
<accession>A0A8J5GR48</accession>
<dbReference type="Proteomes" id="UP000734854">
    <property type="component" value="Unassembled WGS sequence"/>
</dbReference>
<keyword evidence="4" id="KW-0808">Transferase</keyword>
<keyword evidence="13" id="KW-0175">Coiled coil</keyword>
<dbReference type="GO" id="GO:0004674">
    <property type="term" value="F:protein serine/threonine kinase activity"/>
    <property type="evidence" value="ECO:0007669"/>
    <property type="project" value="UniProtKB-KW"/>
</dbReference>
<dbReference type="GO" id="GO:0005886">
    <property type="term" value="C:plasma membrane"/>
    <property type="evidence" value="ECO:0007669"/>
    <property type="project" value="TreeGrafter"/>
</dbReference>
<comment type="subcellular location">
    <subcellularLocation>
        <location evidence="1">Membrane</location>
        <topology evidence="1">Single-pass type I membrane protein</topology>
    </subcellularLocation>
</comment>
<evidence type="ECO:0000256" key="4">
    <source>
        <dbReference type="ARBA" id="ARBA00022679"/>
    </source>
</evidence>
<dbReference type="SUPFAM" id="SSF56112">
    <property type="entry name" value="Protein kinase-like (PK-like)"/>
    <property type="match status" value="1"/>
</dbReference>
<keyword evidence="14" id="KW-0812">Transmembrane</keyword>